<accession>A0A2N9F1W6</accession>
<dbReference type="Pfam" id="PF07859">
    <property type="entry name" value="Abhydrolase_3"/>
    <property type="match status" value="1"/>
</dbReference>
<feature type="region of interest" description="Disordered" evidence="2">
    <location>
        <begin position="28"/>
        <end position="47"/>
    </location>
</feature>
<feature type="compositionally biased region" description="Polar residues" evidence="2">
    <location>
        <begin position="28"/>
        <end position="41"/>
    </location>
</feature>
<dbReference type="PANTHER" id="PTHR23024:SF546">
    <property type="entry name" value="CARBOXYLESTERASE 120-RELATED"/>
    <property type="match status" value="1"/>
</dbReference>
<dbReference type="InterPro" id="IPR050466">
    <property type="entry name" value="Carboxylest/Gibb_receptor"/>
</dbReference>
<dbReference type="Gene3D" id="3.40.50.1820">
    <property type="entry name" value="alpha/beta hydrolase"/>
    <property type="match status" value="1"/>
</dbReference>
<evidence type="ECO:0000259" key="3">
    <source>
        <dbReference type="Pfam" id="PF07859"/>
    </source>
</evidence>
<dbReference type="GO" id="GO:0016787">
    <property type="term" value="F:hydrolase activity"/>
    <property type="evidence" value="ECO:0007669"/>
    <property type="project" value="InterPro"/>
</dbReference>
<name>A0A2N9F1W6_FAGSY</name>
<evidence type="ECO:0000256" key="2">
    <source>
        <dbReference type="SAM" id="MobiDB-lite"/>
    </source>
</evidence>
<evidence type="ECO:0000256" key="1">
    <source>
        <dbReference type="ARBA" id="ARBA00010515"/>
    </source>
</evidence>
<proteinExistence type="inferred from homology"/>
<organism evidence="4">
    <name type="scientific">Fagus sylvatica</name>
    <name type="common">Beechnut</name>
    <dbReference type="NCBI Taxonomy" id="28930"/>
    <lineage>
        <taxon>Eukaryota</taxon>
        <taxon>Viridiplantae</taxon>
        <taxon>Streptophyta</taxon>
        <taxon>Embryophyta</taxon>
        <taxon>Tracheophyta</taxon>
        <taxon>Spermatophyta</taxon>
        <taxon>Magnoliopsida</taxon>
        <taxon>eudicotyledons</taxon>
        <taxon>Gunneridae</taxon>
        <taxon>Pentapetalae</taxon>
        <taxon>rosids</taxon>
        <taxon>fabids</taxon>
        <taxon>Fagales</taxon>
        <taxon>Fagaceae</taxon>
        <taxon>Fagus</taxon>
    </lineage>
</organism>
<reference evidence="4" key="1">
    <citation type="submission" date="2018-02" db="EMBL/GenBank/DDBJ databases">
        <authorList>
            <person name="Cohen D.B."/>
            <person name="Kent A.D."/>
        </authorList>
    </citation>
    <scope>NUCLEOTIDE SEQUENCE</scope>
</reference>
<dbReference type="SUPFAM" id="SSF53474">
    <property type="entry name" value="alpha/beta-Hydrolases"/>
    <property type="match status" value="1"/>
</dbReference>
<gene>
    <name evidence="4" type="ORF">FSB_LOCUS8970</name>
</gene>
<comment type="similarity">
    <text evidence="1">Belongs to the 'GDXG' lipolytic enzyme family.</text>
</comment>
<dbReference type="EMBL" id="OIVN01000491">
    <property type="protein sequence ID" value="SPC81088.1"/>
    <property type="molecule type" value="Genomic_DNA"/>
</dbReference>
<sequence>MSGQSVSSNPTVDPYEYLQIIHNMDGTITRNPNRYPNTSATPDHPDYPTTQVLSKDIPINQSKNTFVRIFIPRHTLDTFPNKKLPLLVYYHAGGFIHCSAASTIFHNFCANIVMELHVVIASIEYRLAPEHRLPAAYDDAVEALHWIKTTHDNWLRQYADFSNCYVMGSSSGGNIAYHAGLRVATEVDHLEPLMIKGLILHQPFFGGTQRTGSEMRLINDPRLPQSVCDLMWDLSLPIGVDHDHEYCNPTVRGGSELLDQIKLIGWKVLVTGCDGDPLVDRQIELAKMLEEKGVQVVGHFGVGDYHMVEVTEPSKAQALHVVLKRFIFS</sequence>
<feature type="domain" description="Alpha/beta hydrolase fold-3" evidence="3">
    <location>
        <begin position="87"/>
        <end position="306"/>
    </location>
</feature>
<dbReference type="AlphaFoldDB" id="A0A2N9F1W6"/>
<dbReference type="InterPro" id="IPR029058">
    <property type="entry name" value="AB_hydrolase_fold"/>
</dbReference>
<evidence type="ECO:0000313" key="4">
    <source>
        <dbReference type="EMBL" id="SPC81088.1"/>
    </source>
</evidence>
<protein>
    <recommendedName>
        <fullName evidence="3">Alpha/beta hydrolase fold-3 domain-containing protein</fullName>
    </recommendedName>
</protein>
<dbReference type="PANTHER" id="PTHR23024">
    <property type="entry name" value="ARYLACETAMIDE DEACETYLASE"/>
    <property type="match status" value="1"/>
</dbReference>
<dbReference type="InterPro" id="IPR013094">
    <property type="entry name" value="AB_hydrolase_3"/>
</dbReference>